<dbReference type="Proteomes" id="UP001295684">
    <property type="component" value="Unassembled WGS sequence"/>
</dbReference>
<evidence type="ECO:0000256" key="2">
    <source>
        <dbReference type="SAM" id="MobiDB-lite"/>
    </source>
</evidence>
<accession>A0AAD1U5G5</accession>
<organism evidence="3 4">
    <name type="scientific">Euplotes crassus</name>
    <dbReference type="NCBI Taxonomy" id="5936"/>
    <lineage>
        <taxon>Eukaryota</taxon>
        <taxon>Sar</taxon>
        <taxon>Alveolata</taxon>
        <taxon>Ciliophora</taxon>
        <taxon>Intramacronucleata</taxon>
        <taxon>Spirotrichea</taxon>
        <taxon>Hypotrichia</taxon>
        <taxon>Euplotida</taxon>
        <taxon>Euplotidae</taxon>
        <taxon>Moneuplotes</taxon>
    </lineage>
</organism>
<dbReference type="AlphaFoldDB" id="A0AAD1U5G5"/>
<feature type="region of interest" description="Disordered" evidence="2">
    <location>
        <begin position="229"/>
        <end position="248"/>
    </location>
</feature>
<feature type="coiled-coil region" evidence="1">
    <location>
        <begin position="327"/>
        <end position="361"/>
    </location>
</feature>
<reference evidence="3" key="1">
    <citation type="submission" date="2023-07" db="EMBL/GenBank/DDBJ databases">
        <authorList>
            <consortium name="AG Swart"/>
            <person name="Singh M."/>
            <person name="Singh A."/>
            <person name="Seah K."/>
            <person name="Emmerich C."/>
        </authorList>
    </citation>
    <scope>NUCLEOTIDE SEQUENCE</scope>
    <source>
        <strain evidence="3">DP1</strain>
    </source>
</reference>
<name>A0AAD1U5G5_EUPCR</name>
<feature type="compositionally biased region" description="Polar residues" evidence="2">
    <location>
        <begin position="147"/>
        <end position="162"/>
    </location>
</feature>
<keyword evidence="1" id="KW-0175">Coiled coil</keyword>
<sequence length="547" mass="64062">MKQWQNFRSISESDSEFYSECVSQNQSENIQSTTTENVYENFPIKPKKLHVEEMTLDHKSKISKRVDRINPDDSPKIEKTIAFDIPNEIENKDPLCQRGQRERISQRKLLPKVHNSGPKCNPFQKNLYNAVYGQTGKYIGKKDSSKTRGISNNSRKNTLNQSWDGRPTIDFIKFNKMSVKNQNPYDCLQKETQHKPRRSGRFLPILIEEKSKKRTIPKKVGCTMKPIRASLTKRSSKSKQASQSPRKVIRVRKDVSCKSFNSTKLNDRLFDISMNRAKSQSLLKRLNKSTRVKRLDRSRSSAQKSNPRSEKSYAKLRGKISGLVETLKKSKAQILQLRETIHILQKDKADLVNKLEYLQAQKDDLISLGNLSNSDLRDKIESVVYEERNFGLFNNSHDKFEKLAERLEKLRKSQAFQKFLKINELDPSMFFGTQVGIQVTESTPDLLGRRSDRSWNNLERIGYIQHSKSMERFPSFRKDDLNLSQEEYFNYCYILARRLEKEEYERLQTEEQFQNIIEKLIRQNTSIEERERSMRGKLKEVIDSFDS</sequence>
<feature type="region of interest" description="Disordered" evidence="2">
    <location>
        <begin position="139"/>
        <end position="162"/>
    </location>
</feature>
<gene>
    <name evidence="3" type="ORF">ECRASSUSDP1_LOCUS4036</name>
</gene>
<evidence type="ECO:0000256" key="1">
    <source>
        <dbReference type="SAM" id="Coils"/>
    </source>
</evidence>
<evidence type="ECO:0000313" key="4">
    <source>
        <dbReference type="Proteomes" id="UP001295684"/>
    </source>
</evidence>
<keyword evidence="4" id="KW-1185">Reference proteome</keyword>
<protein>
    <submittedName>
        <fullName evidence="3">Uncharacterized protein</fullName>
    </submittedName>
</protein>
<proteinExistence type="predicted"/>
<comment type="caution">
    <text evidence="3">The sequence shown here is derived from an EMBL/GenBank/DDBJ whole genome shotgun (WGS) entry which is preliminary data.</text>
</comment>
<dbReference type="EMBL" id="CAMPGE010003863">
    <property type="protein sequence ID" value="CAI2362710.1"/>
    <property type="molecule type" value="Genomic_DNA"/>
</dbReference>
<feature type="region of interest" description="Disordered" evidence="2">
    <location>
        <begin position="281"/>
        <end position="313"/>
    </location>
</feature>
<evidence type="ECO:0000313" key="3">
    <source>
        <dbReference type="EMBL" id="CAI2362710.1"/>
    </source>
</evidence>